<accession>A0A4Q0SYE1</accession>
<keyword evidence="2" id="KW-1133">Transmembrane helix</keyword>
<gene>
    <name evidence="3" type="ORF">GRAN_3062</name>
</gene>
<evidence type="ECO:0000313" key="3">
    <source>
        <dbReference type="EMBL" id="RXH56205.1"/>
    </source>
</evidence>
<dbReference type="EMBL" id="RDSM01000002">
    <property type="protein sequence ID" value="RXH56205.1"/>
    <property type="molecule type" value="Genomic_DNA"/>
</dbReference>
<evidence type="ECO:0000313" key="4">
    <source>
        <dbReference type="Proteomes" id="UP000289437"/>
    </source>
</evidence>
<protein>
    <submittedName>
        <fullName evidence="3">Uncharacterized protein</fullName>
    </submittedName>
</protein>
<dbReference type="OrthoDB" id="118706at2"/>
<name>A0A4Q0SYE1_9BACT</name>
<evidence type="ECO:0000256" key="2">
    <source>
        <dbReference type="SAM" id="Phobius"/>
    </source>
</evidence>
<feature type="region of interest" description="Disordered" evidence="1">
    <location>
        <begin position="71"/>
        <end position="133"/>
    </location>
</feature>
<feature type="transmembrane region" description="Helical" evidence="2">
    <location>
        <begin position="12"/>
        <end position="34"/>
    </location>
</feature>
<proteinExistence type="predicted"/>
<dbReference type="Proteomes" id="UP000289437">
    <property type="component" value="Unassembled WGS sequence"/>
</dbReference>
<keyword evidence="4" id="KW-1185">Reference proteome</keyword>
<dbReference type="RefSeq" id="WP_128913709.1">
    <property type="nucleotide sequence ID" value="NZ_RDSM01000002.1"/>
</dbReference>
<keyword evidence="2" id="KW-0812">Transmembrane</keyword>
<reference evidence="4" key="2">
    <citation type="submission" date="2019-02" db="EMBL/GenBank/DDBJ databases">
        <title>Granulicella sibirica sp. nov., a psychrotolerant acidobacterium isolated from an organic soil layer in forested tundra, West Siberia.</title>
        <authorList>
            <person name="Oshkin I.Y."/>
            <person name="Kulichevskaya I.S."/>
            <person name="Rijpstra W.I.C."/>
            <person name="Sinninghe Damste J.S."/>
            <person name="Rakitin A.L."/>
            <person name="Ravin N.V."/>
            <person name="Dedysh S.N."/>
        </authorList>
    </citation>
    <scope>NUCLEOTIDE SEQUENCE [LARGE SCALE GENOMIC DNA]</scope>
    <source>
        <strain evidence="4">AF10</strain>
    </source>
</reference>
<sequence>MPSRVLLKSARLFHLYSGVFLAPSLIFFAITGGLQTFSFHETTKGSSYKPPQILVELGQLHKKQTLVVPVRKAPPQDAKPAPAPEPKAAFDPSIHGDHTNQQKHDRLAAPDQPPTAMAPAPAPVAAPAAPAPAPTPQKVHNLIPMKVFFVIVAFGLLFSTLTGLYMSYKYTRSRFTVTVVLLAGVVVPLLLLLF</sequence>
<comment type="caution">
    <text evidence="3">The sequence shown here is derived from an EMBL/GenBank/DDBJ whole genome shotgun (WGS) entry which is preliminary data.</text>
</comment>
<feature type="transmembrane region" description="Helical" evidence="2">
    <location>
        <begin position="174"/>
        <end position="193"/>
    </location>
</feature>
<dbReference type="AlphaFoldDB" id="A0A4Q0SYE1"/>
<reference evidence="3 4" key="1">
    <citation type="submission" date="2018-11" db="EMBL/GenBank/DDBJ databases">
        <authorList>
            <person name="Mardanov A.V."/>
            <person name="Ravin N.V."/>
            <person name="Dedysh S.N."/>
        </authorList>
    </citation>
    <scope>NUCLEOTIDE SEQUENCE [LARGE SCALE GENOMIC DNA]</scope>
    <source>
        <strain evidence="3 4">AF10</strain>
    </source>
</reference>
<feature type="compositionally biased region" description="Pro residues" evidence="1">
    <location>
        <begin position="120"/>
        <end position="133"/>
    </location>
</feature>
<feature type="compositionally biased region" description="Basic and acidic residues" evidence="1">
    <location>
        <begin position="94"/>
        <end position="108"/>
    </location>
</feature>
<organism evidence="3 4">
    <name type="scientific">Granulicella sibirica</name>
    <dbReference type="NCBI Taxonomy" id="2479048"/>
    <lineage>
        <taxon>Bacteria</taxon>
        <taxon>Pseudomonadati</taxon>
        <taxon>Acidobacteriota</taxon>
        <taxon>Terriglobia</taxon>
        <taxon>Terriglobales</taxon>
        <taxon>Acidobacteriaceae</taxon>
        <taxon>Granulicella</taxon>
    </lineage>
</organism>
<evidence type="ECO:0000256" key="1">
    <source>
        <dbReference type="SAM" id="MobiDB-lite"/>
    </source>
</evidence>
<feature type="transmembrane region" description="Helical" evidence="2">
    <location>
        <begin position="147"/>
        <end position="168"/>
    </location>
</feature>
<keyword evidence="2" id="KW-0472">Membrane</keyword>